<protein>
    <submittedName>
        <fullName evidence="2">AAA family ATPase</fullName>
    </submittedName>
</protein>
<dbReference type="InterPro" id="IPR051396">
    <property type="entry name" value="Bact_Antivir_Def_Nuclease"/>
</dbReference>
<dbReference type="InterPro" id="IPR027417">
    <property type="entry name" value="P-loop_NTPase"/>
</dbReference>
<evidence type="ECO:0000259" key="1">
    <source>
        <dbReference type="Pfam" id="PF13304"/>
    </source>
</evidence>
<feature type="domain" description="ATPase AAA-type core" evidence="1">
    <location>
        <begin position="43"/>
        <end position="357"/>
    </location>
</feature>
<dbReference type="SUPFAM" id="SSF52540">
    <property type="entry name" value="P-loop containing nucleoside triphosphate hydrolases"/>
    <property type="match status" value="1"/>
</dbReference>
<dbReference type="RefSeq" id="WP_264965064.1">
    <property type="nucleotide sequence ID" value="NZ_JAPDVK010000001.1"/>
</dbReference>
<dbReference type="PANTHER" id="PTHR43581:SF2">
    <property type="entry name" value="EXCINUCLEASE ATPASE SUBUNIT"/>
    <property type="match status" value="1"/>
</dbReference>
<dbReference type="GO" id="GO:0016887">
    <property type="term" value="F:ATP hydrolysis activity"/>
    <property type="evidence" value="ECO:0007669"/>
    <property type="project" value="InterPro"/>
</dbReference>
<gene>
    <name evidence="2" type="ORF">ONT16_00260</name>
</gene>
<dbReference type="AlphaFoldDB" id="A0AAP3BB72"/>
<dbReference type="Pfam" id="PF13304">
    <property type="entry name" value="AAA_21"/>
    <property type="match status" value="1"/>
</dbReference>
<dbReference type="EMBL" id="JAPDVK010000001">
    <property type="protein sequence ID" value="MCW4126722.1"/>
    <property type="molecule type" value="Genomic_DNA"/>
</dbReference>
<dbReference type="Proteomes" id="UP001209344">
    <property type="component" value="Unassembled WGS sequence"/>
</dbReference>
<organism evidence="2 3">
    <name type="scientific">Segatella copri</name>
    <dbReference type="NCBI Taxonomy" id="165179"/>
    <lineage>
        <taxon>Bacteria</taxon>
        <taxon>Pseudomonadati</taxon>
        <taxon>Bacteroidota</taxon>
        <taxon>Bacteroidia</taxon>
        <taxon>Bacteroidales</taxon>
        <taxon>Prevotellaceae</taxon>
        <taxon>Segatella</taxon>
    </lineage>
</organism>
<dbReference type="PANTHER" id="PTHR43581">
    <property type="entry name" value="ATP/GTP PHOSPHATASE"/>
    <property type="match status" value="1"/>
</dbReference>
<dbReference type="GO" id="GO:0005524">
    <property type="term" value="F:ATP binding"/>
    <property type="evidence" value="ECO:0007669"/>
    <property type="project" value="InterPro"/>
</dbReference>
<reference evidence="2" key="1">
    <citation type="submission" date="2022-11" db="EMBL/GenBank/DDBJ databases">
        <title>Genomic repertoires linked with pathogenic potency of arthritogenic Prevotella copri isolated from the gut of rheumatoid arthritis patients.</title>
        <authorList>
            <person name="Nii T."/>
            <person name="Maeda Y."/>
            <person name="Motooka D."/>
            <person name="Naito M."/>
            <person name="Matsumoto Y."/>
            <person name="Ogawa T."/>
            <person name="Oguro-Igashira E."/>
            <person name="Kishikawa T."/>
            <person name="Yamashita M."/>
            <person name="Koizumi S."/>
            <person name="Kurakawa T."/>
            <person name="Okumura R."/>
            <person name="Kayama H."/>
            <person name="Murakami M."/>
            <person name="Sakaguchi T."/>
            <person name="Das B."/>
            <person name="Nakamura S."/>
            <person name="Okada Y."/>
            <person name="Kumanogoh A."/>
            <person name="Takeda K."/>
        </authorList>
    </citation>
    <scope>NUCLEOTIDE SEQUENCE</scope>
    <source>
        <strain evidence="2">F3-75</strain>
    </source>
</reference>
<evidence type="ECO:0000313" key="3">
    <source>
        <dbReference type="Proteomes" id="UP001209344"/>
    </source>
</evidence>
<dbReference type="Gene3D" id="3.40.50.300">
    <property type="entry name" value="P-loop containing nucleotide triphosphate hydrolases"/>
    <property type="match status" value="1"/>
</dbReference>
<dbReference type="InterPro" id="IPR003959">
    <property type="entry name" value="ATPase_AAA_core"/>
</dbReference>
<accession>A0AAP3BB72</accession>
<sequence length="465" mass="53766">MEKKTQVYIKQIALKDYKCFKGENVFSFVHNTNNGKFQAYQWTVLLGNNGTGKTNLLKAIANMEPVKADYTNQPDIKNLFVDMAVGLGDKIISKDLSKEEKYQPKVIERYKGNADYRVECNFIYAEYGKDNITKTSFHNLLRKVTYDTVNHYKIESPTSLSYSSNANQVDPTKELDQLKIYAYGVSRVADKSGLNTTLKDSSASLFSDNVSLLNFEDWLLQLELAKAQNKVGASKRLKQLENIFKRSTLFPELNGFKLVTDKDFNNHIEFEYSDGSYRFEELGYGYQCMLAWIFDFSKRMFDRYPHSDNPLKEAAVVIIDEIDLHLHPKWQRSLLYDLSEFFPNTQFIVSTHSPLIVQSIEGINLYVLKRDKDTNGIIAERKENTNWEGWQMEEILGEIMDVDNCYTSEQLKKEMDDFDEAVSDDKVEQAEAIYKKLINAVNPNGTIAQMLNAQIRELRNYHEAY</sequence>
<comment type="caution">
    <text evidence="2">The sequence shown here is derived from an EMBL/GenBank/DDBJ whole genome shotgun (WGS) entry which is preliminary data.</text>
</comment>
<name>A0AAP3BB72_9BACT</name>
<evidence type="ECO:0000313" key="2">
    <source>
        <dbReference type="EMBL" id="MCW4126722.1"/>
    </source>
</evidence>
<proteinExistence type="predicted"/>